<gene>
    <name evidence="1" type="ORF">SAMN04488121_101713</name>
</gene>
<evidence type="ECO:0000313" key="1">
    <source>
        <dbReference type="EMBL" id="SDF07468.1"/>
    </source>
</evidence>
<dbReference type="STRING" id="104663.SAMN04488121_101713"/>
<dbReference type="EMBL" id="FNBN01000001">
    <property type="protein sequence ID" value="SDF07468.1"/>
    <property type="molecule type" value="Genomic_DNA"/>
</dbReference>
<reference evidence="1 2" key="1">
    <citation type="submission" date="2016-10" db="EMBL/GenBank/DDBJ databases">
        <authorList>
            <person name="de Groot N.N."/>
        </authorList>
    </citation>
    <scope>NUCLEOTIDE SEQUENCE [LARGE SCALE GENOMIC DNA]</scope>
    <source>
        <strain evidence="1 2">DSM 527</strain>
    </source>
</reference>
<name>A0A1G7I4E8_CHIFI</name>
<organism evidence="1 2">
    <name type="scientific">Chitinophaga filiformis</name>
    <name type="common">Myxococcus filiformis</name>
    <name type="synonym">Flexibacter filiformis</name>
    <dbReference type="NCBI Taxonomy" id="104663"/>
    <lineage>
        <taxon>Bacteria</taxon>
        <taxon>Pseudomonadati</taxon>
        <taxon>Bacteroidota</taxon>
        <taxon>Chitinophagia</taxon>
        <taxon>Chitinophagales</taxon>
        <taxon>Chitinophagaceae</taxon>
        <taxon>Chitinophaga</taxon>
    </lineage>
</organism>
<dbReference type="AlphaFoldDB" id="A0A1G7I4E8"/>
<accession>A0A1G7I4E8</accession>
<evidence type="ECO:0000313" key="2">
    <source>
        <dbReference type="Proteomes" id="UP000199045"/>
    </source>
</evidence>
<proteinExistence type="predicted"/>
<protein>
    <submittedName>
        <fullName evidence="1">Uncharacterized protein</fullName>
    </submittedName>
</protein>
<sequence length="119" mass="13603">MLISTISIAEYCVKGTIEELPMRHLQIVPFNIQHAKKAGEFAKVIFENKGILSLPDRKIIPNDTKLFAQADAESAIVYYLTSDVESIKIFKLLKEKDMPKFQLINLYDKHNSVFGLLDF</sequence>
<dbReference type="Proteomes" id="UP000199045">
    <property type="component" value="Unassembled WGS sequence"/>
</dbReference>